<evidence type="ECO:0000313" key="7">
    <source>
        <dbReference type="EMBL" id="KFM81052.1"/>
    </source>
</evidence>
<evidence type="ECO:0000259" key="6">
    <source>
        <dbReference type="PROSITE" id="PS51323"/>
    </source>
</evidence>
<evidence type="ECO:0000256" key="3">
    <source>
        <dbReference type="ARBA" id="ARBA00022729"/>
    </source>
</evidence>
<feature type="non-terminal residue" evidence="7">
    <location>
        <position position="83"/>
    </location>
</feature>
<evidence type="ECO:0000256" key="5">
    <source>
        <dbReference type="SAM" id="SignalP"/>
    </source>
</evidence>
<dbReference type="Pfam" id="PF00219">
    <property type="entry name" value="IGFBP"/>
    <property type="match status" value="1"/>
</dbReference>
<dbReference type="EMBL" id="KK121699">
    <property type="protein sequence ID" value="KFM81052.1"/>
    <property type="molecule type" value="Genomic_DNA"/>
</dbReference>
<dbReference type="Proteomes" id="UP000054359">
    <property type="component" value="Unassembled WGS sequence"/>
</dbReference>
<gene>
    <name evidence="7" type="ORF">X975_06451</name>
</gene>
<dbReference type="GO" id="GO:0001558">
    <property type="term" value="P:regulation of cell growth"/>
    <property type="evidence" value="ECO:0007669"/>
    <property type="project" value="InterPro"/>
</dbReference>
<comment type="subcellular location">
    <subcellularLocation>
        <location evidence="1">Secreted</location>
    </subcellularLocation>
</comment>
<dbReference type="Gene3D" id="4.10.40.20">
    <property type="match status" value="1"/>
</dbReference>
<feature type="chain" id="PRO_5001830852" description="IGFBP N-terminal domain-containing protein" evidence="5">
    <location>
        <begin position="20"/>
        <end position="83"/>
    </location>
</feature>
<dbReference type="PANTHER" id="PTHR14186">
    <property type="entry name" value="INSULIN-LIKE GROWTH FACTOR BINDING PROTEIN-RELATED"/>
    <property type="match status" value="1"/>
</dbReference>
<name>A0A087UUL3_STEMI</name>
<feature type="signal peptide" evidence="5">
    <location>
        <begin position="1"/>
        <end position="19"/>
    </location>
</feature>
<evidence type="ECO:0000313" key="8">
    <source>
        <dbReference type="Proteomes" id="UP000054359"/>
    </source>
</evidence>
<dbReference type="PROSITE" id="PS51323">
    <property type="entry name" value="IGFBP_N_2"/>
    <property type="match status" value="1"/>
</dbReference>
<dbReference type="OrthoDB" id="5976811at2759"/>
<dbReference type="SUPFAM" id="SSF57184">
    <property type="entry name" value="Growth factor receptor domain"/>
    <property type="match status" value="1"/>
</dbReference>
<keyword evidence="3 5" id="KW-0732">Signal</keyword>
<dbReference type="AlphaFoldDB" id="A0A087UUL3"/>
<dbReference type="InterPro" id="IPR000867">
    <property type="entry name" value="IGFBP-like"/>
</dbReference>
<accession>A0A087UUL3</accession>
<dbReference type="InterPro" id="IPR011390">
    <property type="entry name" value="IGFBP_rP_mac25"/>
</dbReference>
<dbReference type="STRING" id="407821.A0A087UUL3"/>
<evidence type="ECO:0000256" key="1">
    <source>
        <dbReference type="ARBA" id="ARBA00004613"/>
    </source>
</evidence>
<dbReference type="InterPro" id="IPR009030">
    <property type="entry name" value="Growth_fac_rcpt_cys_sf"/>
</dbReference>
<dbReference type="OMA" id="DECAKQV"/>
<keyword evidence="2" id="KW-0964">Secreted</keyword>
<feature type="domain" description="IGFBP N-terminal" evidence="6">
    <location>
        <begin position="18"/>
        <end position="83"/>
    </location>
</feature>
<dbReference type="GO" id="GO:0005576">
    <property type="term" value="C:extracellular region"/>
    <property type="evidence" value="ECO:0007669"/>
    <property type="project" value="UniProtKB-SubCell"/>
</dbReference>
<reference evidence="7 8" key="1">
    <citation type="submission" date="2013-11" db="EMBL/GenBank/DDBJ databases">
        <title>Genome sequencing of Stegodyphus mimosarum.</title>
        <authorList>
            <person name="Bechsgaard J."/>
        </authorList>
    </citation>
    <scope>NUCLEOTIDE SEQUENCE [LARGE SCALE GENOMIC DNA]</scope>
</reference>
<keyword evidence="8" id="KW-1185">Reference proteome</keyword>
<dbReference type="GO" id="GO:0009966">
    <property type="term" value="P:regulation of signal transduction"/>
    <property type="evidence" value="ECO:0007669"/>
    <property type="project" value="TreeGrafter"/>
</dbReference>
<dbReference type="GO" id="GO:0005520">
    <property type="term" value="F:insulin-like growth factor binding"/>
    <property type="evidence" value="ECO:0007669"/>
    <property type="project" value="InterPro"/>
</dbReference>
<evidence type="ECO:0000256" key="2">
    <source>
        <dbReference type="ARBA" id="ARBA00022525"/>
    </source>
</evidence>
<organism evidence="7 8">
    <name type="scientific">Stegodyphus mimosarum</name>
    <name type="common">African social velvet spider</name>
    <dbReference type="NCBI Taxonomy" id="407821"/>
    <lineage>
        <taxon>Eukaryota</taxon>
        <taxon>Metazoa</taxon>
        <taxon>Ecdysozoa</taxon>
        <taxon>Arthropoda</taxon>
        <taxon>Chelicerata</taxon>
        <taxon>Arachnida</taxon>
        <taxon>Araneae</taxon>
        <taxon>Araneomorphae</taxon>
        <taxon>Entelegynae</taxon>
        <taxon>Eresoidea</taxon>
        <taxon>Eresidae</taxon>
        <taxon>Stegodyphus</taxon>
    </lineage>
</organism>
<proteinExistence type="predicted"/>
<dbReference type="PANTHER" id="PTHR14186:SF20">
    <property type="entry name" value="CYSTEINE-RICH MOTOR NEURON 1 PROTEIN-LIKE"/>
    <property type="match status" value="1"/>
</dbReference>
<keyword evidence="4" id="KW-1015">Disulfide bond</keyword>
<evidence type="ECO:0000256" key="4">
    <source>
        <dbReference type="ARBA" id="ARBA00023157"/>
    </source>
</evidence>
<sequence length="83" mass="8856">MKTLLCLVVISVMVVYCLTLDCPGCDLSACKDPGPCRFGKTKDVCACCPVCYKGVGEECGGPWNVKGVCADHLTCVRLHNKDA</sequence>
<protein>
    <recommendedName>
        <fullName evidence="6">IGFBP N-terminal domain-containing protein</fullName>
    </recommendedName>
</protein>